<dbReference type="PROSITE" id="PS00107">
    <property type="entry name" value="PROTEIN_KINASE_ATP"/>
    <property type="match status" value="1"/>
</dbReference>
<dbReference type="GO" id="GO:0005524">
    <property type="term" value="F:ATP binding"/>
    <property type="evidence" value="ECO:0007669"/>
    <property type="project" value="UniProtKB-UniRule"/>
</dbReference>
<gene>
    <name evidence="8" type="ORF">FPOA_08897</name>
</gene>
<feature type="domain" description="Protein kinase" evidence="7">
    <location>
        <begin position="54"/>
        <end position="412"/>
    </location>
</feature>
<keyword evidence="5 6" id="KW-0067">ATP-binding</keyword>
<proteinExistence type="predicted"/>
<protein>
    <recommendedName>
        <fullName evidence="7">Protein kinase domain-containing protein</fullName>
    </recommendedName>
</protein>
<dbReference type="InterPro" id="IPR050494">
    <property type="entry name" value="Ser_Thr_dual-spec_kinase"/>
</dbReference>
<name>A0A1B8APW5_FUSPO</name>
<evidence type="ECO:0000313" key="9">
    <source>
        <dbReference type="Proteomes" id="UP000091967"/>
    </source>
</evidence>
<evidence type="ECO:0000313" key="8">
    <source>
        <dbReference type="EMBL" id="OBS22560.1"/>
    </source>
</evidence>
<evidence type="ECO:0000256" key="6">
    <source>
        <dbReference type="PROSITE-ProRule" id="PRU10141"/>
    </source>
</evidence>
<accession>A0A1B8APW5</accession>
<keyword evidence="4" id="KW-0418">Kinase</keyword>
<dbReference type="Gene3D" id="3.30.200.20">
    <property type="entry name" value="Phosphorylase Kinase, domain 1"/>
    <property type="match status" value="1"/>
</dbReference>
<dbReference type="GO" id="GO:0004674">
    <property type="term" value="F:protein serine/threonine kinase activity"/>
    <property type="evidence" value="ECO:0007669"/>
    <property type="project" value="UniProtKB-KW"/>
</dbReference>
<dbReference type="SMART" id="SM00220">
    <property type="entry name" value="S_TKc"/>
    <property type="match status" value="1"/>
</dbReference>
<sequence length="421" mass="46908">MATGNNNADCAPIWGDFVDPGDESKVEYASEPLVRYELGLYYPVCIGEVLVNRYRVEHKLGHGGYSTVWMAHDMVTNEDVALKIMTPGPSGEREYTAQKKIASTVQDTTRLLIYQGTFMLPTPFKTTQHRVLVFPLLGPSLRTYASSMSTAARRSSAKQLLQAIKALHDGGIVHRGMLPMQFLSRQSEEDFNPCDTDINSANVLYGLAPFKSGTTVSAKYEYLGRPRKVPIPTSRRILKTGELVMPIAPHKSMVNGTVTLADFGLAAETGTTVECKIQSPAIYCAPERLHNADPGFASDMWSYMCIFAELFLGVPLFFGSEHSSVVDFMVKCLGPLPLAWRGFYEGRQYNESWYDQNRGPDPRQTLEAKLKRSLYNISPVEQKLVLSILRRGLSYSPEHRFSAGQLLEDASFKELMALHGL</sequence>
<organism evidence="8 9">
    <name type="scientific">Fusarium poae</name>
    <dbReference type="NCBI Taxonomy" id="36050"/>
    <lineage>
        <taxon>Eukaryota</taxon>
        <taxon>Fungi</taxon>
        <taxon>Dikarya</taxon>
        <taxon>Ascomycota</taxon>
        <taxon>Pezizomycotina</taxon>
        <taxon>Sordariomycetes</taxon>
        <taxon>Hypocreomycetidae</taxon>
        <taxon>Hypocreales</taxon>
        <taxon>Nectriaceae</taxon>
        <taxon>Fusarium</taxon>
    </lineage>
</organism>
<dbReference type="PROSITE" id="PS50011">
    <property type="entry name" value="PROTEIN_KINASE_DOM"/>
    <property type="match status" value="1"/>
</dbReference>
<feature type="binding site" evidence="6">
    <location>
        <position position="83"/>
    </location>
    <ligand>
        <name>ATP</name>
        <dbReference type="ChEBI" id="CHEBI:30616"/>
    </ligand>
</feature>
<evidence type="ECO:0000256" key="5">
    <source>
        <dbReference type="ARBA" id="ARBA00022840"/>
    </source>
</evidence>
<dbReference type="Pfam" id="PF00069">
    <property type="entry name" value="Pkinase"/>
    <property type="match status" value="2"/>
</dbReference>
<keyword evidence="3 6" id="KW-0547">Nucleotide-binding</keyword>
<dbReference type="OMA" id="YPVCIGE"/>
<dbReference type="STRING" id="36050.A0A1B8APW5"/>
<evidence type="ECO:0000256" key="2">
    <source>
        <dbReference type="ARBA" id="ARBA00022679"/>
    </source>
</evidence>
<dbReference type="InterPro" id="IPR011009">
    <property type="entry name" value="Kinase-like_dom_sf"/>
</dbReference>
<evidence type="ECO:0000256" key="4">
    <source>
        <dbReference type="ARBA" id="ARBA00022777"/>
    </source>
</evidence>
<evidence type="ECO:0000256" key="1">
    <source>
        <dbReference type="ARBA" id="ARBA00022527"/>
    </source>
</evidence>
<dbReference type="InterPro" id="IPR000719">
    <property type="entry name" value="Prot_kinase_dom"/>
</dbReference>
<dbReference type="SUPFAM" id="SSF56112">
    <property type="entry name" value="Protein kinase-like (PK-like)"/>
    <property type="match status" value="1"/>
</dbReference>
<reference evidence="8 9" key="1">
    <citation type="submission" date="2016-06" db="EMBL/GenBank/DDBJ databases">
        <title>Living apart together: crosstalk between the core and supernumerary genomes in a fungal plant pathogen.</title>
        <authorList>
            <person name="Vanheule A."/>
            <person name="Audenaert K."/>
            <person name="Warris S."/>
            <person name="Van De Geest H."/>
            <person name="Schijlen E."/>
            <person name="Hofte M."/>
            <person name="De Saeger S."/>
            <person name="Haesaert G."/>
            <person name="Waalwijk C."/>
            <person name="Van Der Lee T."/>
        </authorList>
    </citation>
    <scope>NUCLEOTIDE SEQUENCE [LARGE SCALE GENOMIC DNA]</scope>
    <source>
        <strain evidence="8 9">2516</strain>
    </source>
</reference>
<dbReference type="Gene3D" id="1.10.510.10">
    <property type="entry name" value="Transferase(Phosphotransferase) domain 1"/>
    <property type="match status" value="1"/>
</dbReference>
<dbReference type="PANTHER" id="PTHR24058">
    <property type="entry name" value="DUAL SPECIFICITY PROTEIN KINASE"/>
    <property type="match status" value="1"/>
</dbReference>
<evidence type="ECO:0000256" key="3">
    <source>
        <dbReference type="ARBA" id="ARBA00022741"/>
    </source>
</evidence>
<dbReference type="InterPro" id="IPR017441">
    <property type="entry name" value="Protein_kinase_ATP_BS"/>
</dbReference>
<dbReference type="Proteomes" id="UP000091967">
    <property type="component" value="Unassembled WGS sequence"/>
</dbReference>
<evidence type="ECO:0000259" key="7">
    <source>
        <dbReference type="PROSITE" id="PS50011"/>
    </source>
</evidence>
<comment type="caution">
    <text evidence="8">The sequence shown here is derived from an EMBL/GenBank/DDBJ whole genome shotgun (WGS) entry which is preliminary data.</text>
</comment>
<keyword evidence="1" id="KW-0723">Serine/threonine-protein kinase</keyword>
<dbReference type="EMBL" id="LYXU01000003">
    <property type="protein sequence ID" value="OBS22560.1"/>
    <property type="molecule type" value="Genomic_DNA"/>
</dbReference>
<keyword evidence="2" id="KW-0808">Transferase</keyword>
<dbReference type="AlphaFoldDB" id="A0A1B8APW5"/>
<keyword evidence="9" id="KW-1185">Reference proteome</keyword>